<organism evidence="2 3">
    <name type="scientific">Shewanella sediminis (strain HAW-EB3)</name>
    <dbReference type="NCBI Taxonomy" id="425104"/>
    <lineage>
        <taxon>Bacteria</taxon>
        <taxon>Pseudomonadati</taxon>
        <taxon>Pseudomonadota</taxon>
        <taxon>Gammaproteobacteria</taxon>
        <taxon>Alteromonadales</taxon>
        <taxon>Shewanellaceae</taxon>
        <taxon>Shewanella</taxon>
    </lineage>
</organism>
<dbReference type="HOGENOM" id="CLU_1776167_0_0_6"/>
<sequence>MNFSFPNKMSIFTRVFQLILCITLIFILAKLFFEAGVLGVNPILKNIVFISSCLAIGWIFKIKYYWNYQQDHQDHLSVILGINLFGFSFVKIFDNGILVMKHRGFWKKQLNLDVNSSLTVTVRLDQSQSPSFGCLAVKNSKQLVST</sequence>
<feature type="transmembrane region" description="Helical" evidence="1">
    <location>
        <begin position="47"/>
        <end position="66"/>
    </location>
</feature>
<keyword evidence="1" id="KW-1133">Transmembrane helix</keyword>
<keyword evidence="1" id="KW-0812">Transmembrane</keyword>
<name>A8FP70_SHESH</name>
<dbReference type="OrthoDB" id="9938659at2"/>
<proteinExistence type="predicted"/>
<gene>
    <name evidence="2" type="ordered locus">Ssed_0030</name>
</gene>
<evidence type="ECO:0000313" key="2">
    <source>
        <dbReference type="EMBL" id="ABV34643.1"/>
    </source>
</evidence>
<keyword evidence="1" id="KW-0472">Membrane</keyword>
<dbReference type="Proteomes" id="UP000002015">
    <property type="component" value="Chromosome"/>
</dbReference>
<dbReference type="RefSeq" id="WP_012004169.1">
    <property type="nucleotide sequence ID" value="NC_009831.1"/>
</dbReference>
<protein>
    <submittedName>
        <fullName evidence="2">Uncharacterized protein</fullName>
    </submittedName>
</protein>
<feature type="transmembrane region" description="Helical" evidence="1">
    <location>
        <begin position="78"/>
        <end position="100"/>
    </location>
</feature>
<feature type="transmembrane region" description="Helical" evidence="1">
    <location>
        <begin position="15"/>
        <end position="40"/>
    </location>
</feature>
<accession>A8FP70</accession>
<dbReference type="KEGG" id="sse:Ssed_0030"/>
<evidence type="ECO:0000256" key="1">
    <source>
        <dbReference type="SAM" id="Phobius"/>
    </source>
</evidence>
<dbReference type="EMBL" id="CP000821">
    <property type="protein sequence ID" value="ABV34643.1"/>
    <property type="molecule type" value="Genomic_DNA"/>
</dbReference>
<dbReference type="AlphaFoldDB" id="A8FP70"/>
<reference evidence="2 3" key="1">
    <citation type="submission" date="2007-08" db="EMBL/GenBank/DDBJ databases">
        <title>Complete sequence of Shewanella sediminis HAW-EB3.</title>
        <authorList>
            <consortium name="US DOE Joint Genome Institute"/>
            <person name="Copeland A."/>
            <person name="Lucas S."/>
            <person name="Lapidus A."/>
            <person name="Barry K."/>
            <person name="Glavina del Rio T."/>
            <person name="Dalin E."/>
            <person name="Tice H."/>
            <person name="Pitluck S."/>
            <person name="Chertkov O."/>
            <person name="Brettin T."/>
            <person name="Bruce D."/>
            <person name="Detter J.C."/>
            <person name="Han C."/>
            <person name="Schmutz J."/>
            <person name="Larimer F."/>
            <person name="Land M."/>
            <person name="Hauser L."/>
            <person name="Kyrpides N."/>
            <person name="Kim E."/>
            <person name="Zhao J.-S."/>
            <person name="Richardson P."/>
        </authorList>
    </citation>
    <scope>NUCLEOTIDE SEQUENCE [LARGE SCALE GENOMIC DNA]</scope>
    <source>
        <strain evidence="2 3">HAW-EB3</strain>
    </source>
</reference>
<keyword evidence="3" id="KW-1185">Reference proteome</keyword>
<evidence type="ECO:0000313" key="3">
    <source>
        <dbReference type="Proteomes" id="UP000002015"/>
    </source>
</evidence>